<comment type="caution">
    <text evidence="3">The sequence shown here is derived from an EMBL/GenBank/DDBJ whole genome shotgun (WGS) entry which is preliminary data.</text>
</comment>
<evidence type="ECO:0000313" key="4">
    <source>
        <dbReference type="Proteomes" id="UP000309117"/>
    </source>
</evidence>
<feature type="compositionally biased region" description="Low complexity" evidence="1">
    <location>
        <begin position="34"/>
        <end position="46"/>
    </location>
</feature>
<dbReference type="RefSeq" id="WP_135960433.1">
    <property type="nucleotide sequence ID" value="NZ_AQFR02000001.1"/>
</dbReference>
<evidence type="ECO:0000313" key="3">
    <source>
        <dbReference type="EMBL" id="TGY16606.1"/>
    </source>
</evidence>
<protein>
    <recommendedName>
        <fullName evidence="5">DUF1269 domain-containing family protein</fullName>
    </recommendedName>
</protein>
<dbReference type="Proteomes" id="UP000309117">
    <property type="component" value="Unassembled WGS sequence"/>
</dbReference>
<accession>A0A4S2BNH3</accession>
<keyword evidence="2" id="KW-0732">Signal</keyword>
<dbReference type="AlphaFoldDB" id="A0A4S2BNH3"/>
<name>A0A4S2BNH3_9LACO</name>
<reference evidence="3 4" key="1">
    <citation type="submission" date="2019-04" db="EMBL/GenBank/DDBJ databases">
        <title>Microbes associate with the intestines of laboratory mice.</title>
        <authorList>
            <person name="Navarre W."/>
            <person name="Wong E."/>
            <person name="Huang K."/>
            <person name="Tropini C."/>
            <person name="Ng K."/>
            <person name="Yu B."/>
        </authorList>
    </citation>
    <scope>NUCLEOTIDE SEQUENCE [LARGE SCALE GENOMIC DNA]</scope>
    <source>
        <strain evidence="3 4">NM61_E11</strain>
    </source>
</reference>
<organism evidence="3 4">
    <name type="scientific">Lactobacillus intestinalis</name>
    <dbReference type="NCBI Taxonomy" id="151781"/>
    <lineage>
        <taxon>Bacteria</taxon>
        <taxon>Bacillati</taxon>
        <taxon>Bacillota</taxon>
        <taxon>Bacilli</taxon>
        <taxon>Lactobacillales</taxon>
        <taxon>Lactobacillaceae</taxon>
        <taxon>Lactobacillus</taxon>
    </lineage>
</organism>
<evidence type="ECO:0000256" key="2">
    <source>
        <dbReference type="SAM" id="SignalP"/>
    </source>
</evidence>
<feature type="chain" id="PRO_5038633196" description="DUF1269 domain-containing family protein" evidence="2">
    <location>
        <begin position="23"/>
        <end position="95"/>
    </location>
</feature>
<feature type="signal peptide" evidence="2">
    <location>
        <begin position="1"/>
        <end position="22"/>
    </location>
</feature>
<evidence type="ECO:0000256" key="1">
    <source>
        <dbReference type="SAM" id="MobiDB-lite"/>
    </source>
</evidence>
<feature type="region of interest" description="Disordered" evidence="1">
    <location>
        <begin position="33"/>
        <end position="95"/>
    </location>
</feature>
<gene>
    <name evidence="3" type="ORF">E5351_03345</name>
</gene>
<sequence>MSKALKIFGISAIVVGALGAAAAVTKVVLDKLASDATDSDSDTQTSDDTKTDFPKNVVNDSQAELMTSELKDDDKTAEKNPKVNTDSLPKPKQAV</sequence>
<dbReference type="EMBL" id="SRYV01000004">
    <property type="protein sequence ID" value="TGY16606.1"/>
    <property type="molecule type" value="Genomic_DNA"/>
</dbReference>
<proteinExistence type="predicted"/>
<feature type="compositionally biased region" description="Basic and acidic residues" evidence="1">
    <location>
        <begin position="69"/>
        <end position="81"/>
    </location>
</feature>
<evidence type="ECO:0008006" key="5">
    <source>
        <dbReference type="Google" id="ProtNLM"/>
    </source>
</evidence>